<protein>
    <submittedName>
        <fullName evidence="1">Uncharacterized protein</fullName>
    </submittedName>
</protein>
<comment type="caution">
    <text evidence="1">The sequence shown here is derived from an EMBL/GenBank/DDBJ whole genome shotgun (WGS) entry which is preliminary data.</text>
</comment>
<sequence>MKLDPRRGEQAPLISSPRNIPRWAKEKADAEACAQSAWAVPSQNRVRASQLKSPKLLGLLNRFDSVPDRIGL</sequence>
<proteinExistence type="predicted"/>
<evidence type="ECO:0000313" key="1">
    <source>
        <dbReference type="EMBL" id="KAL0409724.1"/>
    </source>
</evidence>
<reference evidence="1" key="2">
    <citation type="journal article" date="2024" name="Plant">
        <title>Genomic evolution and insights into agronomic trait innovations of Sesamum species.</title>
        <authorList>
            <person name="Miao H."/>
            <person name="Wang L."/>
            <person name="Qu L."/>
            <person name="Liu H."/>
            <person name="Sun Y."/>
            <person name="Le M."/>
            <person name="Wang Q."/>
            <person name="Wei S."/>
            <person name="Zheng Y."/>
            <person name="Lin W."/>
            <person name="Duan Y."/>
            <person name="Cao H."/>
            <person name="Xiong S."/>
            <person name="Wang X."/>
            <person name="Wei L."/>
            <person name="Li C."/>
            <person name="Ma Q."/>
            <person name="Ju M."/>
            <person name="Zhao R."/>
            <person name="Li G."/>
            <person name="Mu C."/>
            <person name="Tian Q."/>
            <person name="Mei H."/>
            <person name="Zhang T."/>
            <person name="Gao T."/>
            <person name="Zhang H."/>
        </authorList>
    </citation>
    <scope>NUCLEOTIDE SEQUENCE</scope>
    <source>
        <strain evidence="1">G02</strain>
    </source>
</reference>
<dbReference type="AlphaFoldDB" id="A0AAW2TYT1"/>
<reference evidence="1" key="1">
    <citation type="submission" date="2020-06" db="EMBL/GenBank/DDBJ databases">
        <authorList>
            <person name="Li T."/>
            <person name="Hu X."/>
            <person name="Zhang T."/>
            <person name="Song X."/>
            <person name="Zhang H."/>
            <person name="Dai N."/>
            <person name="Sheng W."/>
            <person name="Hou X."/>
            <person name="Wei L."/>
        </authorList>
    </citation>
    <scope>NUCLEOTIDE SEQUENCE</scope>
    <source>
        <strain evidence="1">G02</strain>
        <tissue evidence="1">Leaf</tissue>
    </source>
</reference>
<dbReference type="EMBL" id="JACGWJ010000007">
    <property type="protein sequence ID" value="KAL0409724.1"/>
    <property type="molecule type" value="Genomic_DNA"/>
</dbReference>
<gene>
    <name evidence="1" type="ORF">Sradi_1906800</name>
</gene>
<organism evidence="1">
    <name type="scientific">Sesamum radiatum</name>
    <name type="common">Black benniseed</name>
    <dbReference type="NCBI Taxonomy" id="300843"/>
    <lineage>
        <taxon>Eukaryota</taxon>
        <taxon>Viridiplantae</taxon>
        <taxon>Streptophyta</taxon>
        <taxon>Embryophyta</taxon>
        <taxon>Tracheophyta</taxon>
        <taxon>Spermatophyta</taxon>
        <taxon>Magnoliopsida</taxon>
        <taxon>eudicotyledons</taxon>
        <taxon>Gunneridae</taxon>
        <taxon>Pentapetalae</taxon>
        <taxon>asterids</taxon>
        <taxon>lamiids</taxon>
        <taxon>Lamiales</taxon>
        <taxon>Pedaliaceae</taxon>
        <taxon>Sesamum</taxon>
    </lineage>
</organism>
<accession>A0AAW2TYT1</accession>
<name>A0AAW2TYT1_SESRA</name>